<dbReference type="Proteomes" id="UP000729402">
    <property type="component" value="Unassembled WGS sequence"/>
</dbReference>
<reference evidence="1" key="1">
    <citation type="journal article" date="2021" name="bioRxiv">
        <title>Whole Genome Assembly and Annotation of Northern Wild Rice, Zizania palustris L., Supports a Whole Genome Duplication in the Zizania Genus.</title>
        <authorList>
            <person name="Haas M."/>
            <person name="Kono T."/>
            <person name="Macchietto M."/>
            <person name="Millas R."/>
            <person name="McGilp L."/>
            <person name="Shao M."/>
            <person name="Duquette J."/>
            <person name="Hirsch C.N."/>
            <person name="Kimball J."/>
        </authorList>
    </citation>
    <scope>NUCLEOTIDE SEQUENCE</scope>
    <source>
        <tissue evidence="1">Fresh leaf tissue</tissue>
    </source>
</reference>
<reference evidence="1" key="2">
    <citation type="submission" date="2021-02" db="EMBL/GenBank/DDBJ databases">
        <authorList>
            <person name="Kimball J.A."/>
            <person name="Haas M.W."/>
            <person name="Macchietto M."/>
            <person name="Kono T."/>
            <person name="Duquette J."/>
            <person name="Shao M."/>
        </authorList>
    </citation>
    <scope>NUCLEOTIDE SEQUENCE</scope>
    <source>
        <tissue evidence="1">Fresh leaf tissue</tissue>
    </source>
</reference>
<evidence type="ECO:0000313" key="1">
    <source>
        <dbReference type="EMBL" id="KAG8078902.1"/>
    </source>
</evidence>
<accession>A0A8J5VNM4</accession>
<dbReference type="AlphaFoldDB" id="A0A8J5VNM4"/>
<dbReference type="OrthoDB" id="449052at2759"/>
<keyword evidence="2" id="KW-1185">Reference proteome</keyword>
<protein>
    <submittedName>
        <fullName evidence="1">Uncharacterized protein</fullName>
    </submittedName>
</protein>
<sequence length="81" mass="8597">MLLLLSKYRMKSLPPSWTLAGAPSASAGLHWFEDCGAKSPRQGPPRTHDEPALKAFCQMRKRALAASPSSMTPASPSAASS</sequence>
<name>A0A8J5VNM4_ZIZPA</name>
<gene>
    <name evidence="1" type="ORF">GUJ93_ZPchr0007g4718</name>
</gene>
<organism evidence="1 2">
    <name type="scientific">Zizania palustris</name>
    <name type="common">Northern wild rice</name>
    <dbReference type="NCBI Taxonomy" id="103762"/>
    <lineage>
        <taxon>Eukaryota</taxon>
        <taxon>Viridiplantae</taxon>
        <taxon>Streptophyta</taxon>
        <taxon>Embryophyta</taxon>
        <taxon>Tracheophyta</taxon>
        <taxon>Spermatophyta</taxon>
        <taxon>Magnoliopsida</taxon>
        <taxon>Liliopsida</taxon>
        <taxon>Poales</taxon>
        <taxon>Poaceae</taxon>
        <taxon>BOP clade</taxon>
        <taxon>Oryzoideae</taxon>
        <taxon>Oryzeae</taxon>
        <taxon>Zizaniinae</taxon>
        <taxon>Zizania</taxon>
    </lineage>
</organism>
<evidence type="ECO:0000313" key="2">
    <source>
        <dbReference type="Proteomes" id="UP000729402"/>
    </source>
</evidence>
<dbReference type="EMBL" id="JAAALK010000282">
    <property type="protein sequence ID" value="KAG8078902.1"/>
    <property type="molecule type" value="Genomic_DNA"/>
</dbReference>
<proteinExistence type="predicted"/>
<comment type="caution">
    <text evidence="1">The sequence shown here is derived from an EMBL/GenBank/DDBJ whole genome shotgun (WGS) entry which is preliminary data.</text>
</comment>